<dbReference type="InterPro" id="IPR037171">
    <property type="entry name" value="NagB/RpiA_transferase-like"/>
</dbReference>
<organism evidence="5 6">
    <name type="scientific">Amycolatopsis acidiphila</name>
    <dbReference type="NCBI Taxonomy" id="715473"/>
    <lineage>
        <taxon>Bacteria</taxon>
        <taxon>Bacillati</taxon>
        <taxon>Actinomycetota</taxon>
        <taxon>Actinomycetes</taxon>
        <taxon>Pseudonocardiales</taxon>
        <taxon>Pseudonocardiaceae</taxon>
        <taxon>Amycolatopsis</taxon>
    </lineage>
</organism>
<dbReference type="PANTHER" id="PTHR30363">
    <property type="entry name" value="HTH-TYPE TRANSCRIPTIONAL REGULATOR SRLR-RELATED"/>
    <property type="match status" value="1"/>
</dbReference>
<evidence type="ECO:0000256" key="2">
    <source>
        <dbReference type="ARBA" id="ARBA00023163"/>
    </source>
</evidence>
<dbReference type="PANTHER" id="PTHR30363:SF44">
    <property type="entry name" value="AGA OPERON TRANSCRIPTIONAL REPRESSOR-RELATED"/>
    <property type="match status" value="1"/>
</dbReference>
<dbReference type="SMART" id="SM01134">
    <property type="entry name" value="DeoRC"/>
    <property type="match status" value="1"/>
</dbReference>
<evidence type="ECO:0000256" key="1">
    <source>
        <dbReference type="ARBA" id="ARBA00023015"/>
    </source>
</evidence>
<dbReference type="InterPro" id="IPR001034">
    <property type="entry name" value="DeoR_HTH"/>
</dbReference>
<gene>
    <name evidence="5" type="ORF">FNH06_13685</name>
</gene>
<dbReference type="InterPro" id="IPR014036">
    <property type="entry name" value="DeoR-like_C"/>
</dbReference>
<proteinExistence type="predicted"/>
<dbReference type="Pfam" id="PF00455">
    <property type="entry name" value="DeoRC"/>
    <property type="match status" value="1"/>
</dbReference>
<reference evidence="5 6" key="1">
    <citation type="submission" date="2019-07" db="EMBL/GenBank/DDBJ databases">
        <title>New species of Amycolatopsis and Streptomyces.</title>
        <authorList>
            <person name="Duangmal K."/>
            <person name="Teo W.F.A."/>
            <person name="Lipun K."/>
        </authorList>
    </citation>
    <scope>NUCLEOTIDE SEQUENCE [LARGE SCALE GENOMIC DNA]</scope>
    <source>
        <strain evidence="5 6">JCM 30562</strain>
    </source>
</reference>
<dbReference type="GO" id="GO:0003700">
    <property type="term" value="F:DNA-binding transcription factor activity"/>
    <property type="evidence" value="ECO:0007669"/>
    <property type="project" value="InterPro"/>
</dbReference>
<evidence type="ECO:0000313" key="6">
    <source>
        <dbReference type="Proteomes" id="UP000318578"/>
    </source>
</evidence>
<keyword evidence="2" id="KW-0804">Transcription</keyword>
<dbReference type="AlphaFoldDB" id="A0A558ADY7"/>
<dbReference type="EMBL" id="VJZA01000018">
    <property type="protein sequence ID" value="TVT22433.1"/>
    <property type="molecule type" value="Genomic_DNA"/>
</dbReference>
<dbReference type="SUPFAM" id="SSF100950">
    <property type="entry name" value="NagB/RpiA/CoA transferase-like"/>
    <property type="match status" value="1"/>
</dbReference>
<dbReference type="PROSITE" id="PS51000">
    <property type="entry name" value="HTH_DEOR_2"/>
    <property type="match status" value="1"/>
</dbReference>
<keyword evidence="1" id="KW-0805">Transcription regulation</keyword>
<comment type="caution">
    <text evidence="5">The sequence shown here is derived from an EMBL/GenBank/DDBJ whole genome shotgun (WGS) entry which is preliminary data.</text>
</comment>
<protein>
    <submittedName>
        <fullName evidence="5">DeoR/GlpR transcriptional regulator</fullName>
    </submittedName>
</protein>
<dbReference type="Gene3D" id="3.40.50.1360">
    <property type="match status" value="1"/>
</dbReference>
<feature type="domain" description="HTH deoR-type" evidence="4">
    <location>
        <begin position="19"/>
        <end position="76"/>
    </location>
</feature>
<dbReference type="SMART" id="SM00420">
    <property type="entry name" value="HTH_DEOR"/>
    <property type="match status" value="1"/>
</dbReference>
<dbReference type="Pfam" id="PF08220">
    <property type="entry name" value="HTH_DeoR"/>
    <property type="match status" value="1"/>
</dbReference>
<evidence type="ECO:0000259" key="4">
    <source>
        <dbReference type="PROSITE" id="PS51000"/>
    </source>
</evidence>
<dbReference type="RefSeq" id="WP_144638210.1">
    <property type="nucleotide sequence ID" value="NZ_BNAX01000020.1"/>
</dbReference>
<dbReference type="InterPro" id="IPR036390">
    <property type="entry name" value="WH_DNA-bd_sf"/>
</dbReference>
<dbReference type="SUPFAM" id="SSF46785">
    <property type="entry name" value="Winged helix' DNA-binding domain"/>
    <property type="match status" value="1"/>
</dbReference>
<dbReference type="OrthoDB" id="7688673at2"/>
<evidence type="ECO:0000313" key="5">
    <source>
        <dbReference type="EMBL" id="TVT22433.1"/>
    </source>
</evidence>
<dbReference type="InterPro" id="IPR050313">
    <property type="entry name" value="Carb_Metab_HTH_regulators"/>
</dbReference>
<dbReference type="CDD" id="cd00090">
    <property type="entry name" value="HTH_ARSR"/>
    <property type="match status" value="1"/>
</dbReference>
<dbReference type="PRINTS" id="PR00037">
    <property type="entry name" value="HTHLACR"/>
</dbReference>
<dbReference type="Gene3D" id="1.10.10.10">
    <property type="entry name" value="Winged helix-like DNA-binding domain superfamily/Winged helix DNA-binding domain"/>
    <property type="match status" value="1"/>
</dbReference>
<dbReference type="Proteomes" id="UP000318578">
    <property type="component" value="Unassembled WGS sequence"/>
</dbReference>
<keyword evidence="6" id="KW-1185">Reference proteome</keyword>
<feature type="region of interest" description="Disordered" evidence="3">
    <location>
        <begin position="1"/>
        <end position="21"/>
    </location>
</feature>
<dbReference type="InterPro" id="IPR011991">
    <property type="entry name" value="ArsR-like_HTH"/>
</dbReference>
<accession>A0A558ADY7</accession>
<dbReference type="InterPro" id="IPR036388">
    <property type="entry name" value="WH-like_DNA-bd_sf"/>
</dbReference>
<sequence>MSTETWEGAVEGTGNRMPGHQRRERIVELLVQRGEGSLPVEELATTLGVSTATVRRDLGQLRAEGRITRTYGGAVLGMPSAELSVRQREQANAAEKGAIALAAAEFVEPDQVVLLDAGSTTEQLARVLRTISGLTVFTNGVAALSALLEYGDTEIVVLGGRLRRINQAISGATAEQMVRSLHADVAFIGADAVDPERGVASRTFEQSTLKTMMATHARTVVVVADSTKLTGGWTSYWSPLERPWTLVTDDGADPELIRSFREANPQVQIVVCPVTTERATPS</sequence>
<name>A0A558ADY7_9PSEU</name>
<evidence type="ECO:0000256" key="3">
    <source>
        <dbReference type="SAM" id="MobiDB-lite"/>
    </source>
</evidence>